<evidence type="ECO:0000313" key="2">
    <source>
        <dbReference type="Proteomes" id="UP001642483"/>
    </source>
</evidence>
<protein>
    <submittedName>
        <fullName evidence="1">Uncharacterized protein</fullName>
    </submittedName>
</protein>
<evidence type="ECO:0000313" key="1">
    <source>
        <dbReference type="EMBL" id="CAK8684519.1"/>
    </source>
</evidence>
<accession>A0ABP0FY41</accession>
<name>A0ABP0FY41_CLALP</name>
<dbReference type="EMBL" id="CAWYQH010000097">
    <property type="protein sequence ID" value="CAK8684519.1"/>
    <property type="molecule type" value="Genomic_DNA"/>
</dbReference>
<comment type="caution">
    <text evidence="1">The sequence shown here is derived from an EMBL/GenBank/DDBJ whole genome shotgun (WGS) entry which is preliminary data.</text>
</comment>
<proteinExistence type="predicted"/>
<sequence>MAVDALFVNVKTFDRENLSSRKIASCRRAAAYPAPTTEHMPTAPGPSATRKVSARTAVALNLAKPTIAFADVVRAGNLTMTRAKYLS</sequence>
<reference evidence="1 2" key="1">
    <citation type="submission" date="2024-02" db="EMBL/GenBank/DDBJ databases">
        <authorList>
            <person name="Daric V."/>
            <person name="Darras S."/>
        </authorList>
    </citation>
    <scope>NUCLEOTIDE SEQUENCE [LARGE SCALE GENOMIC DNA]</scope>
</reference>
<keyword evidence="2" id="KW-1185">Reference proteome</keyword>
<organism evidence="1 2">
    <name type="scientific">Clavelina lepadiformis</name>
    <name type="common">Light-bulb sea squirt</name>
    <name type="synonym">Ascidia lepadiformis</name>
    <dbReference type="NCBI Taxonomy" id="159417"/>
    <lineage>
        <taxon>Eukaryota</taxon>
        <taxon>Metazoa</taxon>
        <taxon>Chordata</taxon>
        <taxon>Tunicata</taxon>
        <taxon>Ascidiacea</taxon>
        <taxon>Aplousobranchia</taxon>
        <taxon>Clavelinidae</taxon>
        <taxon>Clavelina</taxon>
    </lineage>
</organism>
<dbReference type="Proteomes" id="UP001642483">
    <property type="component" value="Unassembled WGS sequence"/>
</dbReference>
<gene>
    <name evidence="1" type="ORF">CVLEPA_LOCUS15495</name>
</gene>